<dbReference type="STRING" id="7868.ENSCMIP00000000283"/>
<feature type="region of interest" description="Disordered" evidence="13">
    <location>
        <begin position="130"/>
        <end position="155"/>
    </location>
</feature>
<evidence type="ECO:0000256" key="12">
    <source>
        <dbReference type="PROSITE-ProRule" id="PRU00042"/>
    </source>
</evidence>
<evidence type="ECO:0000256" key="3">
    <source>
        <dbReference type="ARBA" id="ARBA00022723"/>
    </source>
</evidence>
<keyword evidence="4" id="KW-0677">Repeat</keyword>
<reference evidence="16" key="2">
    <citation type="journal article" date="2007" name="PLoS Biol.">
        <title>Survey sequencing and comparative analysis of the elephant shark (Callorhinchus milii) genome.</title>
        <authorList>
            <person name="Venkatesh B."/>
            <person name="Kirkness E.F."/>
            <person name="Loh Y.H."/>
            <person name="Halpern A.L."/>
            <person name="Lee A.P."/>
            <person name="Johnson J."/>
            <person name="Dandona N."/>
            <person name="Viswanathan L.D."/>
            <person name="Tay A."/>
            <person name="Venter J.C."/>
            <person name="Strausberg R.L."/>
            <person name="Brenner S."/>
        </authorList>
    </citation>
    <scope>NUCLEOTIDE SEQUENCE [LARGE SCALE GENOMIC DNA]</scope>
</reference>
<evidence type="ECO:0000313" key="15">
    <source>
        <dbReference type="Ensembl" id="ENSCMIP00000000283.1"/>
    </source>
</evidence>
<dbReference type="InParanoid" id="A0A4W3GAW7"/>
<dbReference type="InterPro" id="IPR050527">
    <property type="entry name" value="Snail/Krueppel_Znf"/>
</dbReference>
<dbReference type="GO" id="GO:0008270">
    <property type="term" value="F:zinc ion binding"/>
    <property type="evidence" value="ECO:0007669"/>
    <property type="project" value="UniProtKB-KW"/>
</dbReference>
<reference evidence="15" key="5">
    <citation type="submission" date="2025-09" db="UniProtKB">
        <authorList>
            <consortium name="Ensembl"/>
        </authorList>
    </citation>
    <scope>IDENTIFICATION</scope>
</reference>
<keyword evidence="3" id="KW-0479">Metal-binding</keyword>
<comment type="function">
    <text evidence="1">May function as a transcription factor.</text>
</comment>
<dbReference type="PANTHER" id="PTHR24388">
    <property type="entry name" value="ZINC FINGER PROTEIN"/>
    <property type="match status" value="1"/>
</dbReference>
<feature type="compositionally biased region" description="Basic and acidic residues" evidence="13">
    <location>
        <begin position="723"/>
        <end position="732"/>
    </location>
</feature>
<evidence type="ECO:0000256" key="10">
    <source>
        <dbReference type="ARBA" id="ARBA00023163"/>
    </source>
</evidence>
<dbReference type="GeneTree" id="ENSGT00940000163854"/>
<dbReference type="PANTHER" id="PTHR24388:SF34">
    <property type="entry name" value="ZINC FINGER PROTEIN 280D"/>
    <property type="match status" value="1"/>
</dbReference>
<dbReference type="Pfam" id="PF25429">
    <property type="entry name" value="zf-POGZ"/>
    <property type="match status" value="1"/>
</dbReference>
<dbReference type="OrthoDB" id="10032537at2759"/>
<gene>
    <name evidence="15" type="primary">znf280d</name>
</gene>
<evidence type="ECO:0000256" key="5">
    <source>
        <dbReference type="ARBA" id="ARBA00022771"/>
    </source>
</evidence>
<keyword evidence="5 12" id="KW-0863">Zinc-finger</keyword>
<keyword evidence="11" id="KW-0539">Nucleus</keyword>
<feature type="compositionally biased region" description="Polar residues" evidence="13">
    <location>
        <begin position="793"/>
        <end position="803"/>
    </location>
</feature>
<dbReference type="OMA" id="CDANAFE"/>
<evidence type="ECO:0000256" key="1">
    <source>
        <dbReference type="ARBA" id="ARBA00003729"/>
    </source>
</evidence>
<dbReference type="Gene3D" id="3.30.160.60">
    <property type="entry name" value="Classic Zinc Finger"/>
    <property type="match status" value="2"/>
</dbReference>
<dbReference type="AlphaFoldDB" id="A0A4W3GAW7"/>
<dbReference type="InterPro" id="IPR025243">
    <property type="entry name" value="DUF4195"/>
</dbReference>
<feature type="compositionally biased region" description="Basic and acidic residues" evidence="13">
    <location>
        <begin position="782"/>
        <end position="792"/>
    </location>
</feature>
<reference evidence="15" key="4">
    <citation type="submission" date="2025-08" db="UniProtKB">
        <authorList>
            <consortium name="Ensembl"/>
        </authorList>
    </citation>
    <scope>IDENTIFICATION</scope>
</reference>
<dbReference type="InterPro" id="IPR059074">
    <property type="entry name" value="zf-C2H2_Z280C_D"/>
</dbReference>
<name>A0A4W3GAW7_CALMI</name>
<reference evidence="16" key="3">
    <citation type="journal article" date="2014" name="Nature">
        <title>Elephant shark genome provides unique insights into gnathostome evolution.</title>
        <authorList>
            <consortium name="International Elephant Shark Genome Sequencing Consortium"/>
            <person name="Venkatesh B."/>
            <person name="Lee A.P."/>
            <person name="Ravi V."/>
            <person name="Maurya A.K."/>
            <person name="Lian M.M."/>
            <person name="Swann J.B."/>
            <person name="Ohta Y."/>
            <person name="Flajnik M.F."/>
            <person name="Sutoh Y."/>
            <person name="Kasahara M."/>
            <person name="Hoon S."/>
            <person name="Gangu V."/>
            <person name="Roy S.W."/>
            <person name="Irimia M."/>
            <person name="Korzh V."/>
            <person name="Kondrychyn I."/>
            <person name="Lim Z.W."/>
            <person name="Tay B.H."/>
            <person name="Tohari S."/>
            <person name="Kong K.W."/>
            <person name="Ho S."/>
            <person name="Lorente-Galdos B."/>
            <person name="Quilez J."/>
            <person name="Marques-Bonet T."/>
            <person name="Raney B.J."/>
            <person name="Ingham P.W."/>
            <person name="Tay A."/>
            <person name="Hillier L.W."/>
            <person name="Minx P."/>
            <person name="Boehm T."/>
            <person name="Wilson R.K."/>
            <person name="Brenner S."/>
            <person name="Warren W.C."/>
        </authorList>
    </citation>
    <scope>NUCLEOTIDE SEQUENCE [LARGE SCALE GENOMIC DNA]</scope>
</reference>
<reference evidence="16" key="1">
    <citation type="journal article" date="2006" name="Science">
        <title>Ancient noncoding elements conserved in the human genome.</title>
        <authorList>
            <person name="Venkatesh B."/>
            <person name="Kirkness E.F."/>
            <person name="Loh Y.H."/>
            <person name="Halpern A.L."/>
            <person name="Lee A.P."/>
            <person name="Johnson J."/>
            <person name="Dandona N."/>
            <person name="Viswanathan L.D."/>
            <person name="Tay A."/>
            <person name="Venter J.C."/>
            <person name="Strausberg R.L."/>
            <person name="Brenner S."/>
        </authorList>
    </citation>
    <scope>NUCLEOTIDE SEQUENCE [LARGE SCALE GENOMIC DNA]</scope>
</reference>
<evidence type="ECO:0000256" key="13">
    <source>
        <dbReference type="SAM" id="MobiDB-lite"/>
    </source>
</evidence>
<dbReference type="GeneID" id="103187148"/>
<dbReference type="SMART" id="SM00355">
    <property type="entry name" value="ZnF_C2H2"/>
    <property type="match status" value="8"/>
</dbReference>
<dbReference type="CTD" id="54816"/>
<dbReference type="KEGG" id="cmk:103187148"/>
<feature type="domain" description="C2H2-type" evidence="14">
    <location>
        <begin position="414"/>
        <end position="442"/>
    </location>
</feature>
<evidence type="ECO:0000256" key="2">
    <source>
        <dbReference type="ARBA" id="ARBA00004123"/>
    </source>
</evidence>
<feature type="compositionally biased region" description="Low complexity" evidence="13">
    <location>
        <begin position="76"/>
        <end position="93"/>
    </location>
</feature>
<evidence type="ECO:0000256" key="8">
    <source>
        <dbReference type="ARBA" id="ARBA00023015"/>
    </source>
</evidence>
<feature type="compositionally biased region" description="Basic and acidic residues" evidence="13">
    <location>
        <begin position="753"/>
        <end position="765"/>
    </location>
</feature>
<dbReference type="Pfam" id="PF25414">
    <property type="entry name" value="zf-C2H2_Z280C_D"/>
    <property type="match status" value="1"/>
</dbReference>
<comment type="subcellular location">
    <subcellularLocation>
        <location evidence="2">Nucleus</location>
    </subcellularLocation>
</comment>
<sequence>MAELFMECEEEELEPWQKATKDPEEDDDELIFVGEITSSKTSNYPCNKSANTTFNVTQQGGIQNGGLSRGMMVSFNSGSSSTQSTNQQSGASALSNSSTMAGYQPVGRPPTASLTTQPMKLTQGFVLKDTSSSASQSSGGVLFNARPNPSVTRYQSQPTIPAVSVSTTQCTNVSNKRPAICEINNITSKKPKNIEVGLGINSPILSSSNSCPTLVPPYSSTSKGTQSNIKNGVPVPRACPKCNIHFNILDSLRQHMVFCCPDLVSSYCPVPSSEHCLNMLEETESGKLIMLVNDFYYGKDDGEAHQILPDQKTNTTFKCYSCLKILKNNIRFMNHMKHHMELEKQSSESWENHTTCQHCYRQFPTPFQLQCHIETAHSPYESTTICRICELSYESEQVLLQHMKDNHKPGEMPYVCQACNYRSSVYSDVDAHFRIIHESTKQLLCPFCLKVIKSGNAYVQHYMKHQKKGVYRCSKCKLQFLTCKEKVDHKTQHHRTFRKPKQLEGLPPGTKVTIRASMTPYPVGSSSVSSDTATGSALQCSSPVTLNTKLSSSTANQVSHERKLLLDQQDLDQDEKKESTVSKKLTKSFNVVLQSLRNESGVHKCIECDTEIKDFPSHFPTYAQCSLCRFGSSCNKSYTTHRMSFHTAPSKKRCWMFTDYSNKLRGIKLVCVSCPFQTDGTGSDEMAKHLDQNEFHDCCFVSESCVSSTADNSAVECSTDVSETNKTKKYKENQSSTLPEAESLETGLSFDGTQEKTDQTLRTEVELVEELSSPQIPAELNNHQESDGKEVSSAENIENSHNPGESDGLSELTRGIEKESNAQTVHDGSSEKEAAASNSDQERGFCFVDEDVDVKIIEECERNTVFDETKDQETLENTVQKSQGKGKERLGCFGRKTFHRYEGDSKDENVGQDKDPKEDVSFEQFFRSKDEPEAIGSDVSEQGSIQLEPLTPSEVLEHEATEILQKGGVVISTKKKGSAASEYVDENAKDASPGTVLMSTEHQEENEKS</sequence>
<dbReference type="PROSITE" id="PS00028">
    <property type="entry name" value="ZINC_FINGER_C2H2_1"/>
    <property type="match status" value="4"/>
</dbReference>
<evidence type="ECO:0000256" key="4">
    <source>
        <dbReference type="ARBA" id="ARBA00022737"/>
    </source>
</evidence>
<dbReference type="GO" id="GO:0000981">
    <property type="term" value="F:DNA-binding transcription factor activity, RNA polymerase II-specific"/>
    <property type="evidence" value="ECO:0007669"/>
    <property type="project" value="TreeGrafter"/>
</dbReference>
<keyword evidence="6" id="KW-0862">Zinc</keyword>
<dbReference type="InterPro" id="IPR013087">
    <property type="entry name" value="Znf_C2H2_type"/>
</dbReference>
<proteinExistence type="predicted"/>
<accession>A0A4W3GAW7</accession>
<evidence type="ECO:0000256" key="9">
    <source>
        <dbReference type="ARBA" id="ARBA00023125"/>
    </source>
</evidence>
<keyword evidence="16" id="KW-1185">Reference proteome</keyword>
<evidence type="ECO:0000313" key="16">
    <source>
        <dbReference type="Proteomes" id="UP000314986"/>
    </source>
</evidence>
<feature type="region of interest" description="Disordered" evidence="13">
    <location>
        <begin position="975"/>
        <end position="1009"/>
    </location>
</feature>
<feature type="region of interest" description="Disordered" evidence="13">
    <location>
        <begin position="61"/>
        <end position="115"/>
    </location>
</feature>
<dbReference type="InterPro" id="IPR057618">
    <property type="entry name" value="Znf_POGZ/Z280C-D-like"/>
</dbReference>
<evidence type="ECO:0000256" key="11">
    <source>
        <dbReference type="ARBA" id="ARBA00023242"/>
    </source>
</evidence>
<dbReference type="Ensembl" id="ENSCMIT00000000316.1">
    <property type="protein sequence ID" value="ENSCMIP00000000283.1"/>
    <property type="gene ID" value="ENSCMIG00000000226.1"/>
</dbReference>
<evidence type="ECO:0000259" key="14">
    <source>
        <dbReference type="PROSITE" id="PS50157"/>
    </source>
</evidence>
<keyword evidence="8" id="KW-0805">Transcription regulation</keyword>
<protein>
    <recommendedName>
        <fullName evidence="14">C2H2-type domain-containing protein</fullName>
    </recommendedName>
</protein>
<keyword evidence="9" id="KW-0238">DNA-binding</keyword>
<dbReference type="PROSITE" id="PS50157">
    <property type="entry name" value="ZINC_FINGER_C2H2_2"/>
    <property type="match status" value="1"/>
</dbReference>
<evidence type="ECO:0000256" key="7">
    <source>
        <dbReference type="ARBA" id="ARBA00022843"/>
    </source>
</evidence>
<feature type="region of interest" description="Disordered" evidence="13">
    <location>
        <begin position="927"/>
        <end position="951"/>
    </location>
</feature>
<keyword evidence="7" id="KW-0832">Ubl conjugation</keyword>
<evidence type="ECO:0000256" key="6">
    <source>
        <dbReference type="ARBA" id="ARBA00022833"/>
    </source>
</evidence>
<organism evidence="15 16">
    <name type="scientific">Callorhinchus milii</name>
    <name type="common">Ghost shark</name>
    <dbReference type="NCBI Taxonomy" id="7868"/>
    <lineage>
        <taxon>Eukaryota</taxon>
        <taxon>Metazoa</taxon>
        <taxon>Chordata</taxon>
        <taxon>Craniata</taxon>
        <taxon>Vertebrata</taxon>
        <taxon>Chondrichthyes</taxon>
        <taxon>Holocephali</taxon>
        <taxon>Chimaeriformes</taxon>
        <taxon>Callorhinchidae</taxon>
        <taxon>Callorhinchus</taxon>
    </lineage>
</organism>
<dbReference type="GO" id="GO:0000978">
    <property type="term" value="F:RNA polymerase II cis-regulatory region sequence-specific DNA binding"/>
    <property type="evidence" value="ECO:0007669"/>
    <property type="project" value="TreeGrafter"/>
</dbReference>
<dbReference type="Pfam" id="PF13836">
    <property type="entry name" value="DUF4195"/>
    <property type="match status" value="1"/>
</dbReference>
<dbReference type="Proteomes" id="UP000314986">
    <property type="component" value="Unassembled WGS sequence"/>
</dbReference>
<feature type="region of interest" description="Disordered" evidence="13">
    <location>
        <begin position="721"/>
        <end position="841"/>
    </location>
</feature>
<dbReference type="FunFam" id="3.30.160.60:FF:000298">
    <property type="entry name" value="zinc finger protein 280D isoform X1"/>
    <property type="match status" value="1"/>
</dbReference>
<dbReference type="GO" id="GO:0005634">
    <property type="term" value="C:nucleus"/>
    <property type="evidence" value="ECO:0007669"/>
    <property type="project" value="UniProtKB-SubCell"/>
</dbReference>
<keyword evidence="10" id="KW-0804">Transcription</keyword>